<evidence type="ECO:0000313" key="2">
    <source>
        <dbReference type="Proteomes" id="UP000003895"/>
    </source>
</evidence>
<sequence length="44" mass="5085">MVGNVALILSYFKKVAKSFDLVLLIIKFKKSKKHFCNQNIKELS</sequence>
<accession>J0LXI8</accession>
<dbReference type="EMBL" id="AKOQ01000013">
    <property type="protein sequence ID" value="EJB66980.1"/>
    <property type="molecule type" value="Genomic_DNA"/>
</dbReference>
<gene>
    <name evidence="1" type="ORF">HPHPH45_1233</name>
</gene>
<reference evidence="1 2" key="1">
    <citation type="journal article" date="2013" name="Pathog. Dis.">
        <title>Genome sequences of 65 Helicobacter pylori strains isolated from asymptomatic individuals and patients with gastric cancer, peptic ulcer disease, or gastritis.</title>
        <authorList>
            <person name="Blanchard T.G."/>
            <person name="Czinn S.J."/>
            <person name="Correa P."/>
            <person name="Nakazawa T."/>
            <person name="Keelan M."/>
            <person name="Morningstar L."/>
            <person name="Santana-Cruz I."/>
            <person name="Maroo A."/>
            <person name="McCracken C."/>
            <person name="Shefchek K."/>
            <person name="Daugherty S."/>
            <person name="Song Y."/>
            <person name="Fraser C.M."/>
            <person name="Fricke W.F."/>
        </authorList>
    </citation>
    <scope>NUCLEOTIDE SEQUENCE [LARGE SCALE GENOMIC DNA]</scope>
    <source>
        <strain evidence="1 2">Hp H-45</strain>
    </source>
</reference>
<evidence type="ECO:0000313" key="1">
    <source>
        <dbReference type="EMBL" id="EJB66980.1"/>
    </source>
</evidence>
<proteinExistence type="predicted"/>
<protein>
    <submittedName>
        <fullName evidence="1">Uncharacterized protein</fullName>
    </submittedName>
</protein>
<organism evidence="1 2">
    <name type="scientific">Helicobacter pylori Hp H-45</name>
    <dbReference type="NCBI Taxonomy" id="992050"/>
    <lineage>
        <taxon>Bacteria</taxon>
        <taxon>Pseudomonadati</taxon>
        <taxon>Campylobacterota</taxon>
        <taxon>Epsilonproteobacteria</taxon>
        <taxon>Campylobacterales</taxon>
        <taxon>Helicobacteraceae</taxon>
        <taxon>Helicobacter</taxon>
    </lineage>
</organism>
<comment type="caution">
    <text evidence="1">The sequence shown here is derived from an EMBL/GenBank/DDBJ whole genome shotgun (WGS) entry which is preliminary data.</text>
</comment>
<dbReference type="Proteomes" id="UP000003895">
    <property type="component" value="Unassembled WGS sequence"/>
</dbReference>
<name>J0LXI8_HELPX</name>
<dbReference type="PATRIC" id="fig|992050.3.peg.1204"/>
<dbReference type="AlphaFoldDB" id="J0LXI8"/>